<dbReference type="InterPro" id="IPR011990">
    <property type="entry name" value="TPR-like_helical_dom_sf"/>
</dbReference>
<evidence type="ECO:0000256" key="1">
    <source>
        <dbReference type="ARBA" id="ARBA00005820"/>
    </source>
</evidence>
<protein>
    <submittedName>
        <fullName evidence="7">Tetratricopeptide repeat protein</fullName>
    </submittedName>
</protein>
<dbReference type="Pfam" id="PF00486">
    <property type="entry name" value="Trans_reg_C"/>
    <property type="match status" value="1"/>
</dbReference>
<sequence length="909" mass="100629">MSGTGDMCEILGRPLIFRLPSEDLAMEFRIMGALEVRDGTSNRTPTAAKHRDLLAVLVLNARRPMTVARLRQLLWPHEDGERSDSLVRGYVGHLRRLLGKDVITTVSGTYTLAVDADQVDVERFRRLVERGVTGSGAQRRASLSEALALWRGVVFEDVDPDGTRWRETARLREELEELRLLAVERRIDLDLEEGRHRQVIAELRRLVGQHPLWQRFRGQCMLALYRSGRRVEALEMYHGLREVLDEGHAIAPDPELQHLYHRMLHDDVSLHVSVGPPVLVPHDVSDFTGRQDLLGILDEAMLDGTRIVIHGQAGAGKSALAVHAAWRHKERFPDGILYADLRGESSAPAAVAQDFLRWLGCPAQTIPAGADQRQQLLRAYTANRRLLVLLDNVSDEEQARPLLTSCATVITSRSALGGLTDATRLHVGVLDDDAGVDLLVRLVGAERAKADPLATERLARFCGGLPIALRIAGSRLAARPSWTVDHLVRLLEDEHGRLDHLHSGDQTVRSVYSIGYEGLPEPARRALRLLAAHSAPDLADWVAELFGAQAEALVEAGLLETHVVDVAGQLRYRLHDLTRLYARERLLEEEGIRRPLADLLAVVTTRVRASRFPLVSGDPAVALPFATTDIRQSVEWLLAERAFLVRLVADLHEAELWDGAWRLAHLLTPFFERHRFLDDWNSTAELALDAARRAGDARGEALTLRDQGDLHRAERQWERAQDRLKVALGMFLRQGSASDAAHTRRRLGSVYLEQGRLADAERSLTASLAAFGGDARGSADARGALGAVLRRAGRLDEAATQLETAAALLADLGDRHRRADALLDLAAVRLSQHRIADARQSSQEARGIATRLGDRLLDARSLMTLAEVSLAEGASGRARELAEEARKIFDALGDQHGRARAAHVRDQTE</sequence>
<keyword evidence="4" id="KW-0804">Transcription</keyword>
<dbReference type="InterPro" id="IPR005158">
    <property type="entry name" value="BTAD"/>
</dbReference>
<evidence type="ECO:0000256" key="5">
    <source>
        <dbReference type="PROSITE-ProRule" id="PRU01091"/>
    </source>
</evidence>
<dbReference type="Gene3D" id="1.25.40.10">
    <property type="entry name" value="Tetratricopeptide repeat domain"/>
    <property type="match status" value="2"/>
</dbReference>
<comment type="similarity">
    <text evidence="1">Belongs to the AfsR/DnrI/RedD regulatory family.</text>
</comment>
<dbReference type="SUPFAM" id="SSF46894">
    <property type="entry name" value="C-terminal effector domain of the bipartite response regulators"/>
    <property type="match status" value="1"/>
</dbReference>
<dbReference type="Gene3D" id="3.40.50.300">
    <property type="entry name" value="P-loop containing nucleotide triphosphate hydrolases"/>
    <property type="match status" value="1"/>
</dbReference>
<dbReference type="AlphaFoldDB" id="A0A7Y6MA87"/>
<dbReference type="CDD" id="cd15831">
    <property type="entry name" value="BTAD"/>
    <property type="match status" value="1"/>
</dbReference>
<comment type="caution">
    <text evidence="7">The sequence shown here is derived from an EMBL/GenBank/DDBJ whole genome shotgun (WGS) entry which is preliminary data.</text>
</comment>
<feature type="domain" description="OmpR/PhoB-type" evidence="6">
    <location>
        <begin position="14"/>
        <end position="115"/>
    </location>
</feature>
<evidence type="ECO:0000256" key="2">
    <source>
        <dbReference type="ARBA" id="ARBA00023015"/>
    </source>
</evidence>
<dbReference type="PROSITE" id="PS51755">
    <property type="entry name" value="OMPR_PHOB"/>
    <property type="match status" value="1"/>
</dbReference>
<evidence type="ECO:0000256" key="4">
    <source>
        <dbReference type="ARBA" id="ARBA00023163"/>
    </source>
</evidence>
<dbReference type="InterPro" id="IPR027417">
    <property type="entry name" value="P-loop_NTPase"/>
</dbReference>
<evidence type="ECO:0000256" key="3">
    <source>
        <dbReference type="ARBA" id="ARBA00023125"/>
    </source>
</evidence>
<dbReference type="Pfam" id="PF13424">
    <property type="entry name" value="TPR_12"/>
    <property type="match status" value="1"/>
</dbReference>
<dbReference type="PANTHER" id="PTHR35807">
    <property type="entry name" value="TRANSCRIPTIONAL REGULATOR REDD-RELATED"/>
    <property type="match status" value="1"/>
</dbReference>
<dbReference type="GO" id="GO:0006355">
    <property type="term" value="P:regulation of DNA-templated transcription"/>
    <property type="evidence" value="ECO:0007669"/>
    <property type="project" value="InterPro"/>
</dbReference>
<dbReference type="SMART" id="SM01043">
    <property type="entry name" value="BTAD"/>
    <property type="match status" value="1"/>
</dbReference>
<reference evidence="7 8" key="1">
    <citation type="submission" date="2020-06" db="EMBL/GenBank/DDBJ databases">
        <authorList>
            <person name="Chanama M."/>
        </authorList>
    </citation>
    <scope>NUCLEOTIDE SEQUENCE [LARGE SCALE GENOMIC DNA]</scope>
    <source>
        <strain evidence="7 8">TBRC6557</strain>
    </source>
</reference>
<dbReference type="InterPro" id="IPR016032">
    <property type="entry name" value="Sig_transdc_resp-reg_C-effctor"/>
</dbReference>
<dbReference type="InterPro" id="IPR019734">
    <property type="entry name" value="TPR_rpt"/>
</dbReference>
<dbReference type="RefSeq" id="WP_175599097.1">
    <property type="nucleotide sequence ID" value="NZ_JABWGO010000001.1"/>
</dbReference>
<keyword evidence="3 5" id="KW-0238">DNA-binding</keyword>
<evidence type="ECO:0000313" key="8">
    <source>
        <dbReference type="Proteomes" id="UP000546126"/>
    </source>
</evidence>
<dbReference type="GO" id="GO:0003677">
    <property type="term" value="F:DNA binding"/>
    <property type="evidence" value="ECO:0007669"/>
    <property type="project" value="UniProtKB-UniRule"/>
</dbReference>
<dbReference type="InterPro" id="IPR036388">
    <property type="entry name" value="WH-like_DNA-bd_sf"/>
</dbReference>
<dbReference type="GO" id="GO:0043531">
    <property type="term" value="F:ADP binding"/>
    <property type="evidence" value="ECO:0007669"/>
    <property type="project" value="InterPro"/>
</dbReference>
<proteinExistence type="inferred from homology"/>
<evidence type="ECO:0000259" key="6">
    <source>
        <dbReference type="PROSITE" id="PS51755"/>
    </source>
</evidence>
<dbReference type="InterPro" id="IPR051677">
    <property type="entry name" value="AfsR-DnrI-RedD_regulator"/>
</dbReference>
<dbReference type="EMBL" id="JABWGO010000001">
    <property type="protein sequence ID" value="NUW39575.1"/>
    <property type="molecule type" value="Genomic_DNA"/>
</dbReference>
<dbReference type="GO" id="GO:0000160">
    <property type="term" value="P:phosphorelay signal transduction system"/>
    <property type="evidence" value="ECO:0007669"/>
    <property type="project" value="InterPro"/>
</dbReference>
<gene>
    <name evidence="7" type="ORF">HT134_05425</name>
</gene>
<name>A0A7Y6MA87_9ACTN</name>
<dbReference type="PANTHER" id="PTHR35807:SF1">
    <property type="entry name" value="TRANSCRIPTIONAL REGULATOR REDD"/>
    <property type="match status" value="1"/>
</dbReference>
<dbReference type="SMART" id="SM00862">
    <property type="entry name" value="Trans_reg_C"/>
    <property type="match status" value="1"/>
</dbReference>
<dbReference type="SMART" id="SM00028">
    <property type="entry name" value="TPR"/>
    <property type="match status" value="3"/>
</dbReference>
<dbReference type="SUPFAM" id="SSF48452">
    <property type="entry name" value="TPR-like"/>
    <property type="match status" value="3"/>
</dbReference>
<keyword evidence="8" id="KW-1185">Reference proteome</keyword>
<dbReference type="PRINTS" id="PR00364">
    <property type="entry name" value="DISEASERSIST"/>
</dbReference>
<feature type="DNA-binding region" description="OmpR/PhoB-type" evidence="5">
    <location>
        <begin position="14"/>
        <end position="115"/>
    </location>
</feature>
<evidence type="ECO:0000313" key="7">
    <source>
        <dbReference type="EMBL" id="NUW39575.1"/>
    </source>
</evidence>
<accession>A0A7Y6MA87</accession>
<organism evidence="7 8">
    <name type="scientific">Nonomuraea rhodomycinica</name>
    <dbReference type="NCBI Taxonomy" id="1712872"/>
    <lineage>
        <taxon>Bacteria</taxon>
        <taxon>Bacillati</taxon>
        <taxon>Actinomycetota</taxon>
        <taxon>Actinomycetes</taxon>
        <taxon>Streptosporangiales</taxon>
        <taxon>Streptosporangiaceae</taxon>
        <taxon>Nonomuraea</taxon>
    </lineage>
</organism>
<keyword evidence="2" id="KW-0805">Transcription regulation</keyword>
<dbReference type="Gene3D" id="1.10.10.10">
    <property type="entry name" value="Winged helix-like DNA-binding domain superfamily/Winged helix DNA-binding domain"/>
    <property type="match status" value="1"/>
</dbReference>
<dbReference type="InterPro" id="IPR001867">
    <property type="entry name" value="OmpR/PhoB-type_DNA-bd"/>
</dbReference>
<dbReference type="Pfam" id="PF03704">
    <property type="entry name" value="BTAD"/>
    <property type="match status" value="1"/>
</dbReference>
<dbReference type="SUPFAM" id="SSF52540">
    <property type="entry name" value="P-loop containing nucleoside triphosphate hydrolases"/>
    <property type="match status" value="1"/>
</dbReference>
<dbReference type="Proteomes" id="UP000546126">
    <property type="component" value="Unassembled WGS sequence"/>
</dbReference>